<feature type="transmembrane region" description="Helical" evidence="6">
    <location>
        <begin position="123"/>
        <end position="149"/>
    </location>
</feature>
<comment type="similarity">
    <text evidence="2">Belongs to the UPF0220 family.</text>
</comment>
<sequence>MPASSSLPMRSGDPRRVFLLRLPKISLGPRKREFLVYFAGALFAFGWWAFLDAAVLSSHAKPISDPDTPYDPIPVHVTFADWAPGLCATFGMIIVNLIDKARLMSDDWDGSWSGGGAAWKARLFLFVGFALMAGGLAGSITVLVIKYVVPHYPESYGINWGVANVLQSTLHALSLPMLTCVPSRSSVVLWIAQNAEAEYDYNITL</sequence>
<feature type="transmembrane region" description="Helical" evidence="6">
    <location>
        <begin position="34"/>
        <end position="56"/>
    </location>
</feature>
<evidence type="ECO:0000256" key="6">
    <source>
        <dbReference type="SAM" id="Phobius"/>
    </source>
</evidence>
<reference evidence="7 8" key="1">
    <citation type="submission" date="2015-07" db="EMBL/GenBank/DDBJ databases">
        <authorList>
            <person name="Cajimat M.N.B."/>
            <person name="Milazzo M.L."/>
            <person name="Fulhorst C.F."/>
        </authorList>
    </citation>
    <scope>NUCLEOTIDE SEQUENCE [LARGE SCALE GENOMIC DNA]</scope>
    <source>
        <strain evidence="7">Single colony</strain>
    </source>
</reference>
<protein>
    <submittedName>
        <fullName evidence="7">BY PROTMAP: gi|472580868|gb|EMS18635.1| protein of Uncharacterized protein family UPF0220 [Rhodosporidium toruloides NP11] gi|647403486|emb|CDR49600.1| RHTO0S28e01398g1_1 [Rhodosporidium toruloides]</fullName>
    </submittedName>
</protein>
<evidence type="ECO:0000256" key="2">
    <source>
        <dbReference type="ARBA" id="ARBA00005335"/>
    </source>
</evidence>
<accession>A0A0K3CAQ2</accession>
<evidence type="ECO:0000256" key="1">
    <source>
        <dbReference type="ARBA" id="ARBA00004141"/>
    </source>
</evidence>
<keyword evidence="5 6" id="KW-0472">Membrane</keyword>
<proteinExistence type="inferred from homology"/>
<dbReference type="Proteomes" id="UP000199069">
    <property type="component" value="Unassembled WGS sequence"/>
</dbReference>
<dbReference type="GO" id="GO:0016020">
    <property type="term" value="C:membrane"/>
    <property type="evidence" value="ECO:0007669"/>
    <property type="project" value="UniProtKB-SubCell"/>
</dbReference>
<dbReference type="PANTHER" id="PTHR13180">
    <property type="entry name" value="SMALL MEMBRANE PROTEIN-RELATED"/>
    <property type="match status" value="1"/>
</dbReference>
<dbReference type="EMBL" id="CWKI01000005">
    <property type="protein sequence ID" value="CTR06804.1"/>
    <property type="molecule type" value="Genomic_DNA"/>
</dbReference>
<organism evidence="7 8">
    <name type="scientific">Rhodotorula toruloides</name>
    <name type="common">Yeast</name>
    <name type="synonym">Rhodosporidium toruloides</name>
    <dbReference type="NCBI Taxonomy" id="5286"/>
    <lineage>
        <taxon>Eukaryota</taxon>
        <taxon>Fungi</taxon>
        <taxon>Dikarya</taxon>
        <taxon>Basidiomycota</taxon>
        <taxon>Pucciniomycotina</taxon>
        <taxon>Microbotryomycetes</taxon>
        <taxon>Sporidiobolales</taxon>
        <taxon>Sporidiobolaceae</taxon>
        <taxon>Rhodotorula</taxon>
    </lineage>
</organism>
<evidence type="ECO:0000256" key="4">
    <source>
        <dbReference type="ARBA" id="ARBA00022989"/>
    </source>
</evidence>
<name>A0A0K3CAQ2_RHOTO</name>
<comment type="subcellular location">
    <subcellularLocation>
        <location evidence="1">Membrane</location>
        <topology evidence="1">Multi-pass membrane protein</topology>
    </subcellularLocation>
</comment>
<keyword evidence="4 6" id="KW-1133">Transmembrane helix</keyword>
<dbReference type="OMA" id="VHITFVD"/>
<evidence type="ECO:0000256" key="3">
    <source>
        <dbReference type="ARBA" id="ARBA00022692"/>
    </source>
</evidence>
<dbReference type="Pfam" id="PF05255">
    <property type="entry name" value="UPF0220"/>
    <property type="match status" value="1"/>
</dbReference>
<dbReference type="InterPro" id="IPR007919">
    <property type="entry name" value="UPF0220"/>
</dbReference>
<keyword evidence="3 6" id="KW-0812">Transmembrane</keyword>
<evidence type="ECO:0000256" key="5">
    <source>
        <dbReference type="ARBA" id="ARBA00023136"/>
    </source>
</evidence>
<dbReference type="STRING" id="5286.A0A0K3CAQ2"/>
<evidence type="ECO:0000313" key="7">
    <source>
        <dbReference type="EMBL" id="CTR06804.1"/>
    </source>
</evidence>
<feature type="transmembrane region" description="Helical" evidence="6">
    <location>
        <begin position="76"/>
        <end position="98"/>
    </location>
</feature>
<keyword evidence="8" id="KW-1185">Reference proteome</keyword>
<dbReference type="AlphaFoldDB" id="A0A0K3CAQ2"/>
<gene>
    <name evidence="7" type="primary">FGENESH: predicted gene_5.210</name>
    <name evidence="7" type="ORF">BN2166_0026650</name>
</gene>
<evidence type="ECO:0000313" key="8">
    <source>
        <dbReference type="Proteomes" id="UP000199069"/>
    </source>
</evidence>